<dbReference type="Proteomes" id="UP000270261">
    <property type="component" value="Unassembled WGS sequence"/>
</dbReference>
<evidence type="ECO:0000256" key="1">
    <source>
        <dbReference type="ARBA" id="ARBA00022603"/>
    </source>
</evidence>
<name>A0A3R8NTS5_9BURK</name>
<accession>A0A3R8NTS5</accession>
<feature type="binding site" evidence="5">
    <location>
        <position position="410"/>
    </location>
    <ligand>
        <name>S-adenosyl-L-methionine</name>
        <dbReference type="ChEBI" id="CHEBI:59789"/>
    </ligand>
</feature>
<dbReference type="PANTHER" id="PTHR22807:SF53">
    <property type="entry name" value="RIBOSOMAL RNA SMALL SUBUNIT METHYLTRANSFERASE B-RELATED"/>
    <property type="match status" value="1"/>
</dbReference>
<keyword evidence="2 5" id="KW-0808">Transferase</keyword>
<dbReference type="SUPFAM" id="SSF53335">
    <property type="entry name" value="S-adenosyl-L-methionine-dependent methyltransferases"/>
    <property type="match status" value="1"/>
</dbReference>
<evidence type="ECO:0000256" key="6">
    <source>
        <dbReference type="SAM" id="MobiDB-lite"/>
    </source>
</evidence>
<dbReference type="GO" id="GO:0001510">
    <property type="term" value="P:RNA methylation"/>
    <property type="evidence" value="ECO:0007669"/>
    <property type="project" value="InterPro"/>
</dbReference>
<feature type="region of interest" description="Disordered" evidence="6">
    <location>
        <begin position="168"/>
        <end position="194"/>
    </location>
</feature>
<keyword evidence="3 5" id="KW-0949">S-adenosyl-L-methionine</keyword>
<dbReference type="Pfam" id="PF01189">
    <property type="entry name" value="Methyltr_RsmB-F"/>
    <property type="match status" value="1"/>
</dbReference>
<dbReference type="PANTHER" id="PTHR22807">
    <property type="entry name" value="NOP2 YEAST -RELATED NOL1/NOP2/FMU SUN DOMAIN-CONTAINING"/>
    <property type="match status" value="1"/>
</dbReference>
<dbReference type="RefSeq" id="WP_125095087.1">
    <property type="nucleotide sequence ID" value="NZ_RRUE01000001.1"/>
</dbReference>
<organism evidence="8 9">
    <name type="scientific">Lautropia dentalis</name>
    <dbReference type="NCBI Taxonomy" id="2490857"/>
    <lineage>
        <taxon>Bacteria</taxon>
        <taxon>Pseudomonadati</taxon>
        <taxon>Pseudomonadota</taxon>
        <taxon>Betaproteobacteria</taxon>
        <taxon>Burkholderiales</taxon>
        <taxon>Burkholderiaceae</taxon>
        <taxon>Lautropia</taxon>
    </lineage>
</organism>
<gene>
    <name evidence="8" type="ORF">EHV23_05755</name>
</gene>
<keyword evidence="1 5" id="KW-0489">Methyltransferase</keyword>
<evidence type="ECO:0000313" key="8">
    <source>
        <dbReference type="EMBL" id="RRN45658.1"/>
    </source>
</evidence>
<feature type="binding site" evidence="5">
    <location>
        <position position="390"/>
    </location>
    <ligand>
        <name>S-adenosyl-L-methionine</name>
        <dbReference type="ChEBI" id="CHEBI:59789"/>
    </ligand>
</feature>
<evidence type="ECO:0000313" key="9">
    <source>
        <dbReference type="Proteomes" id="UP000270261"/>
    </source>
</evidence>
<feature type="domain" description="SAM-dependent MTase RsmB/NOP-type" evidence="7">
    <location>
        <begin position="249"/>
        <end position="512"/>
    </location>
</feature>
<evidence type="ECO:0000259" key="7">
    <source>
        <dbReference type="PROSITE" id="PS51686"/>
    </source>
</evidence>
<dbReference type="InterPro" id="IPR049560">
    <property type="entry name" value="MeTrfase_RsmB-F_NOP2_cat"/>
</dbReference>
<dbReference type="OrthoDB" id="9810297at2"/>
<proteinExistence type="inferred from homology"/>
<dbReference type="GO" id="GO:0008173">
    <property type="term" value="F:RNA methyltransferase activity"/>
    <property type="evidence" value="ECO:0007669"/>
    <property type="project" value="InterPro"/>
</dbReference>
<evidence type="ECO:0000256" key="2">
    <source>
        <dbReference type="ARBA" id="ARBA00022679"/>
    </source>
</evidence>
<dbReference type="InterPro" id="IPR029063">
    <property type="entry name" value="SAM-dependent_MTases_sf"/>
</dbReference>
<feature type="active site" description="Nucleophile" evidence="5">
    <location>
        <position position="463"/>
    </location>
</feature>
<evidence type="ECO:0000256" key="4">
    <source>
        <dbReference type="ARBA" id="ARBA00022884"/>
    </source>
</evidence>
<dbReference type="Gene3D" id="3.40.50.150">
    <property type="entry name" value="Vaccinia Virus protein VP39"/>
    <property type="match status" value="1"/>
</dbReference>
<dbReference type="Gene3D" id="3.30.70.1170">
    <property type="entry name" value="Sun protein, domain 3"/>
    <property type="match status" value="1"/>
</dbReference>
<reference evidence="8 9" key="1">
    <citation type="submission" date="2018-11" db="EMBL/GenBank/DDBJ databases">
        <title>Genome sequencing of Lautropia sp. KCOM 2505 (= ChDC F240).</title>
        <authorList>
            <person name="Kook J.-K."/>
            <person name="Park S.-N."/>
            <person name="Lim Y.K."/>
        </authorList>
    </citation>
    <scope>NUCLEOTIDE SEQUENCE [LARGE SCALE GENOMIC DNA]</scope>
    <source>
        <strain evidence="8 9">KCOM 2505</strain>
    </source>
</reference>
<dbReference type="AlphaFoldDB" id="A0A3R8NTS5"/>
<evidence type="ECO:0000256" key="3">
    <source>
        <dbReference type="ARBA" id="ARBA00022691"/>
    </source>
</evidence>
<comment type="caution">
    <text evidence="5">Lacks conserved residue(s) required for the propagation of feature annotation.</text>
</comment>
<dbReference type="InterPro" id="IPR023267">
    <property type="entry name" value="RCMT"/>
</dbReference>
<dbReference type="PRINTS" id="PR02008">
    <property type="entry name" value="RCMTFAMILY"/>
</dbReference>
<dbReference type="EMBL" id="RRUE01000001">
    <property type="protein sequence ID" value="RRN45658.1"/>
    <property type="molecule type" value="Genomic_DNA"/>
</dbReference>
<feature type="binding site" evidence="5">
    <location>
        <position position="363"/>
    </location>
    <ligand>
        <name>S-adenosyl-L-methionine</name>
        <dbReference type="ChEBI" id="CHEBI:59789"/>
    </ligand>
</feature>
<dbReference type="PROSITE" id="PS51686">
    <property type="entry name" value="SAM_MT_RSMB_NOP"/>
    <property type="match status" value="1"/>
</dbReference>
<keyword evidence="4 5" id="KW-0694">RNA-binding</keyword>
<dbReference type="Pfam" id="PF22458">
    <property type="entry name" value="RsmF-B_ferredox"/>
    <property type="match status" value="1"/>
</dbReference>
<feature type="region of interest" description="Disordered" evidence="6">
    <location>
        <begin position="104"/>
        <end position="137"/>
    </location>
</feature>
<evidence type="ECO:0000256" key="5">
    <source>
        <dbReference type="PROSITE-ProRule" id="PRU01023"/>
    </source>
</evidence>
<protein>
    <submittedName>
        <fullName evidence="8">RsmB/NOP family class I SAM-dependent RNA methyltransferase</fullName>
    </submittedName>
</protein>
<dbReference type="CDD" id="cd02440">
    <property type="entry name" value="AdoMet_MTases"/>
    <property type="match status" value="1"/>
</dbReference>
<dbReference type="InterPro" id="IPR054728">
    <property type="entry name" value="RsmB-like_ferredoxin"/>
</dbReference>
<sequence>MKEESGLRVSPRLTGWAADALLAVLPDGAADRPALFAAPDGASFSRSLPAWHRSTPADQRLGFWLRRHPLLGARERRWLSDRVYDVLRHGRAYETFLRQYSIDPGSPGGGNAIRPARAGQGDAPLSSVPPDGGREGTAGVQAMQRVQAVQEGRLLALIHLSEAMRQQASAARAQSSPPCQDVSRQDGEQQCGADAQHGIHPWHETDALTTLAGDYTRWLATQPPAVRFSLPDWLWQRIGAAHGEQAPALAAHLLLPASTDIRCNLLKGKPAALQKLLAAAGLAAEPVAEVPTALRLSGRPALARLPQFGQGWFELQDAGSQAIVDTCGVRRGARVIDFCAGAGGKTLALAARMRNQGQILAFDTEEARLSRLTPRLTRAGVDIVTTLRIDGCDDPRLARYQGWADLVLVDAPCSGSGTLRRHPDLKWRLQPDDVDHYQQLQRTIVLAALRLLRPGGRLVYATCSLLADENAQQMQWLVERLGAGWQATAQRAWLPGEQGGDAFFMAAWEKPG</sequence>
<dbReference type="InterPro" id="IPR001678">
    <property type="entry name" value="MeTrfase_RsmB-F_NOP2_dom"/>
</dbReference>
<comment type="similarity">
    <text evidence="5">Belongs to the class I-like SAM-binding methyltransferase superfamily. RsmB/NOP family.</text>
</comment>
<comment type="caution">
    <text evidence="8">The sequence shown here is derived from an EMBL/GenBank/DDBJ whole genome shotgun (WGS) entry which is preliminary data.</text>
</comment>
<keyword evidence="9" id="KW-1185">Reference proteome</keyword>
<dbReference type="GO" id="GO:0003723">
    <property type="term" value="F:RNA binding"/>
    <property type="evidence" value="ECO:0007669"/>
    <property type="project" value="UniProtKB-UniRule"/>
</dbReference>